<keyword evidence="1" id="KW-0472">Membrane</keyword>
<proteinExistence type="predicted"/>
<sequence length="159" mass="17466">MTRHADAILKLSLALGALLAGGGVGFYYGIYLPSQDIRHQTEAMNEKQATADKQTKALADQARRVQAAQVDYDDCVNFAELAYKQRWTRSCQSLRDADQAAYEDCADDWFTTERGCRAKHPVRPAKDCALPGKVAQDIAGARDKRKAECLAKLQAVTGS</sequence>
<organism evidence="2 3">
    <name type="scientific">Novosphingobium album</name>
    <name type="common">ex Hu et al. 2023</name>
    <dbReference type="NCBI Taxonomy" id="2930093"/>
    <lineage>
        <taxon>Bacteria</taxon>
        <taxon>Pseudomonadati</taxon>
        <taxon>Pseudomonadota</taxon>
        <taxon>Alphaproteobacteria</taxon>
        <taxon>Sphingomonadales</taxon>
        <taxon>Sphingomonadaceae</taxon>
        <taxon>Novosphingobium</taxon>
    </lineage>
</organism>
<reference evidence="2" key="1">
    <citation type="submission" date="2022-03" db="EMBL/GenBank/DDBJ databases">
        <title>Identification of a novel bacterium isolated from mangrove sediments.</title>
        <authorList>
            <person name="Pan X."/>
        </authorList>
    </citation>
    <scope>NUCLEOTIDE SEQUENCE</scope>
    <source>
        <strain evidence="2">B2580</strain>
    </source>
</reference>
<protein>
    <submittedName>
        <fullName evidence="2">Uncharacterized protein</fullName>
    </submittedName>
</protein>
<accession>A0ABT0B4H5</accession>
<keyword evidence="3" id="KW-1185">Reference proteome</keyword>
<dbReference type="EMBL" id="JALHLE010000024">
    <property type="protein sequence ID" value="MCJ2179945.1"/>
    <property type="molecule type" value="Genomic_DNA"/>
</dbReference>
<dbReference type="Proteomes" id="UP001162880">
    <property type="component" value="Unassembled WGS sequence"/>
</dbReference>
<evidence type="ECO:0000256" key="1">
    <source>
        <dbReference type="SAM" id="Phobius"/>
    </source>
</evidence>
<keyword evidence="1" id="KW-1133">Transmembrane helix</keyword>
<dbReference type="RefSeq" id="WP_243995180.1">
    <property type="nucleotide sequence ID" value="NZ_JALHLE010000024.1"/>
</dbReference>
<keyword evidence="1" id="KW-0812">Transmembrane</keyword>
<feature type="transmembrane region" description="Helical" evidence="1">
    <location>
        <begin position="7"/>
        <end position="30"/>
    </location>
</feature>
<gene>
    <name evidence="2" type="ORF">MTR64_15345</name>
</gene>
<evidence type="ECO:0000313" key="3">
    <source>
        <dbReference type="Proteomes" id="UP001162880"/>
    </source>
</evidence>
<comment type="caution">
    <text evidence="2">The sequence shown here is derived from an EMBL/GenBank/DDBJ whole genome shotgun (WGS) entry which is preliminary data.</text>
</comment>
<evidence type="ECO:0000313" key="2">
    <source>
        <dbReference type="EMBL" id="MCJ2179945.1"/>
    </source>
</evidence>
<name>A0ABT0B4H5_9SPHN</name>